<feature type="compositionally biased region" description="Basic and acidic residues" evidence="1">
    <location>
        <begin position="73"/>
        <end position="86"/>
    </location>
</feature>
<proteinExistence type="predicted"/>
<reference evidence="2" key="1">
    <citation type="journal article" date="2014" name="Int. J. Syst. Evol. Microbiol.">
        <title>Complete genome sequence of Corynebacterium casei LMG S-19264T (=DSM 44701T), isolated from a smear-ripened cheese.</title>
        <authorList>
            <consortium name="US DOE Joint Genome Institute (JGI-PGF)"/>
            <person name="Walter F."/>
            <person name="Albersmeier A."/>
            <person name="Kalinowski J."/>
            <person name="Ruckert C."/>
        </authorList>
    </citation>
    <scope>NUCLEOTIDE SEQUENCE</scope>
    <source>
        <strain evidence="2">KCTC 32182</strain>
    </source>
</reference>
<evidence type="ECO:0000313" key="2">
    <source>
        <dbReference type="EMBL" id="GGY05946.1"/>
    </source>
</evidence>
<gene>
    <name evidence="2" type="ORF">GCM10011289_05450</name>
</gene>
<keyword evidence="3" id="KW-1185">Reference proteome</keyword>
<dbReference type="Proteomes" id="UP000645257">
    <property type="component" value="Unassembled WGS sequence"/>
</dbReference>
<dbReference type="RefSeq" id="WP_189530951.1">
    <property type="nucleotide sequence ID" value="NZ_BMYX01000002.1"/>
</dbReference>
<evidence type="ECO:0000256" key="1">
    <source>
        <dbReference type="SAM" id="MobiDB-lite"/>
    </source>
</evidence>
<protein>
    <submittedName>
        <fullName evidence="2">Uncharacterized protein</fullName>
    </submittedName>
</protein>
<dbReference type="AlphaFoldDB" id="A0A918NXY8"/>
<comment type="caution">
    <text evidence="2">The sequence shown here is derived from an EMBL/GenBank/DDBJ whole genome shotgun (WGS) entry which is preliminary data.</text>
</comment>
<feature type="region of interest" description="Disordered" evidence="1">
    <location>
        <begin position="53"/>
        <end position="86"/>
    </location>
</feature>
<evidence type="ECO:0000313" key="3">
    <source>
        <dbReference type="Proteomes" id="UP000645257"/>
    </source>
</evidence>
<sequence length="86" mass="8946">MHIKHGPAICPVSRVEAPTGSELRLWKNGFAARGTPQGALLVTGQPVWPAQAARVTGPRGKPGLRARSGARGGRREAGDEPSGDGR</sequence>
<name>A0A918NXY8_9NEIS</name>
<dbReference type="EMBL" id="BMYX01000002">
    <property type="protein sequence ID" value="GGY05946.1"/>
    <property type="molecule type" value="Genomic_DNA"/>
</dbReference>
<organism evidence="2 3">
    <name type="scientific">Paludibacterium paludis</name>
    <dbReference type="NCBI Taxonomy" id="1225769"/>
    <lineage>
        <taxon>Bacteria</taxon>
        <taxon>Pseudomonadati</taxon>
        <taxon>Pseudomonadota</taxon>
        <taxon>Betaproteobacteria</taxon>
        <taxon>Neisseriales</taxon>
        <taxon>Chromobacteriaceae</taxon>
        <taxon>Paludibacterium</taxon>
    </lineage>
</organism>
<accession>A0A918NXY8</accession>
<reference evidence="2" key="2">
    <citation type="submission" date="2020-09" db="EMBL/GenBank/DDBJ databases">
        <authorList>
            <person name="Sun Q."/>
            <person name="Kim S."/>
        </authorList>
    </citation>
    <scope>NUCLEOTIDE SEQUENCE</scope>
    <source>
        <strain evidence="2">KCTC 32182</strain>
    </source>
</reference>